<dbReference type="Pfam" id="PF01565">
    <property type="entry name" value="FAD_binding_4"/>
    <property type="match status" value="1"/>
</dbReference>
<dbReference type="InterPro" id="IPR036318">
    <property type="entry name" value="FAD-bd_PCMH-like_sf"/>
</dbReference>
<keyword evidence="2" id="KW-0274">FAD</keyword>
<keyword evidence="6" id="KW-1185">Reference proteome</keyword>
<keyword evidence="3" id="KW-0560">Oxidoreductase</keyword>
<reference evidence="6" key="1">
    <citation type="submission" date="2016-01" db="EMBL/GenBank/DDBJ databases">
        <title>Draft genome of Chromobacterium sp. F49.</title>
        <authorList>
            <person name="Hong K.W."/>
        </authorList>
    </citation>
    <scope>NUCLEOTIDE SEQUENCE [LARGE SCALE GENOMIC DNA]</scope>
    <source>
        <strain evidence="6">P7IIIA</strain>
    </source>
</reference>
<dbReference type="InterPro" id="IPR016164">
    <property type="entry name" value="FAD-linked_Oxase-like_C"/>
</dbReference>
<dbReference type="Gene3D" id="1.10.45.10">
    <property type="entry name" value="Vanillyl-alcohol Oxidase, Chain A, domain 4"/>
    <property type="match status" value="1"/>
</dbReference>
<dbReference type="PANTHER" id="PTHR43762">
    <property type="entry name" value="L-GULONOLACTONE OXIDASE"/>
    <property type="match status" value="1"/>
</dbReference>
<dbReference type="InterPro" id="IPR016169">
    <property type="entry name" value="FAD-bd_PCMH_sub2"/>
</dbReference>
<sequence length="474" mass="55269">MKLKWIVTGISIYSLALYSSFSVFSHQQETIVVEDEGKLLPTKMKVIKSSHSTHDLQKWVKEEDAISIAGMQHSQGGHTLYPAGTLLDMKSYNKIVEFNPKERRITVQSGATWEDIQQAVNPYGLSIKVMQSQNIFTVGGSLSVNVHGRDIRYGSLIDTVESFRLLKSNGEIINVSRTENSDYFPYVIGGYGLFGIILDVTLQLAEDELYQHRVATMKYEDYEDYFKKNVKKDNRVKMHLARLSVAPKTFLKEMYVTDYVLADDQRNLKKFSALKEEERVALPKLMLGVSRYSDWGKDVFWDTQKKYFLNSSGKYETRNNVMRSDRAFMKYENPNRTEVLQEYFVPVDQFTAYIEDLRTVLEKEELNVLNITIRYVEHDEDAVLSYAKDDMFALVLLINQGRSKKEIQRTEDVIRKLIDVTLAHKGSYYLPYYSYPTKAQLKKAYPRINEFFNRKRELDPEGRFKNLFYERYGK</sequence>
<dbReference type="InterPro" id="IPR016171">
    <property type="entry name" value="Vanillyl_alc_oxidase_C-sub2"/>
</dbReference>
<dbReference type="InterPro" id="IPR006094">
    <property type="entry name" value="Oxid_FAD_bind_N"/>
</dbReference>
<dbReference type="InterPro" id="IPR010031">
    <property type="entry name" value="FAD_lactone_oxidase-like"/>
</dbReference>
<dbReference type="SUPFAM" id="SSF55103">
    <property type="entry name" value="FAD-linked oxidases, C-terminal domain"/>
    <property type="match status" value="1"/>
</dbReference>
<dbReference type="OrthoDB" id="9768764at2"/>
<dbReference type="Proteomes" id="UP000076567">
    <property type="component" value="Unassembled WGS sequence"/>
</dbReference>
<dbReference type="GO" id="GO:0016020">
    <property type="term" value="C:membrane"/>
    <property type="evidence" value="ECO:0007669"/>
    <property type="project" value="InterPro"/>
</dbReference>
<dbReference type="SUPFAM" id="SSF56176">
    <property type="entry name" value="FAD-binding/transporter-associated domain-like"/>
    <property type="match status" value="1"/>
</dbReference>
<dbReference type="EMBL" id="LRFC01000001">
    <property type="protein sequence ID" value="KZE68849.1"/>
    <property type="molecule type" value="Genomic_DNA"/>
</dbReference>
<dbReference type="AlphaFoldDB" id="A0A163SE25"/>
<feature type="domain" description="FAD-binding PCMH-type" evidence="4">
    <location>
        <begin position="39"/>
        <end position="207"/>
    </location>
</feature>
<organism evidence="5 6">
    <name type="scientific">Fictibacillus phosphorivorans</name>
    <dbReference type="NCBI Taxonomy" id="1221500"/>
    <lineage>
        <taxon>Bacteria</taxon>
        <taxon>Bacillati</taxon>
        <taxon>Bacillota</taxon>
        <taxon>Bacilli</taxon>
        <taxon>Bacillales</taxon>
        <taxon>Fictibacillaceae</taxon>
        <taxon>Fictibacillus</taxon>
    </lineage>
</organism>
<proteinExistence type="predicted"/>
<keyword evidence="1" id="KW-0285">Flavoprotein</keyword>
<evidence type="ECO:0000313" key="5">
    <source>
        <dbReference type="EMBL" id="KZE68849.1"/>
    </source>
</evidence>
<name>A0A163SE25_9BACL</name>
<dbReference type="GO" id="GO:0003885">
    <property type="term" value="F:D-arabinono-1,4-lactone oxidase activity"/>
    <property type="evidence" value="ECO:0007669"/>
    <property type="project" value="InterPro"/>
</dbReference>
<dbReference type="PROSITE" id="PS51387">
    <property type="entry name" value="FAD_PCMH"/>
    <property type="match status" value="1"/>
</dbReference>
<comment type="caution">
    <text evidence="5">The sequence shown here is derived from an EMBL/GenBank/DDBJ whole genome shotgun (WGS) entry which is preliminary data.</text>
</comment>
<accession>A0A163SE25</accession>
<dbReference type="RefSeq" id="WP_066236161.1">
    <property type="nucleotide sequence ID" value="NZ_LRFC01000001.1"/>
</dbReference>
<evidence type="ECO:0000259" key="4">
    <source>
        <dbReference type="PROSITE" id="PS51387"/>
    </source>
</evidence>
<evidence type="ECO:0000256" key="1">
    <source>
        <dbReference type="ARBA" id="ARBA00022630"/>
    </source>
</evidence>
<gene>
    <name evidence="5" type="ORF">AWM68_00820</name>
</gene>
<dbReference type="GO" id="GO:0071949">
    <property type="term" value="F:FAD binding"/>
    <property type="evidence" value="ECO:0007669"/>
    <property type="project" value="InterPro"/>
</dbReference>
<dbReference type="Pfam" id="PF04030">
    <property type="entry name" value="ALO"/>
    <property type="match status" value="1"/>
</dbReference>
<evidence type="ECO:0000313" key="6">
    <source>
        <dbReference type="Proteomes" id="UP000076567"/>
    </source>
</evidence>
<dbReference type="InterPro" id="IPR016166">
    <property type="entry name" value="FAD-bd_PCMH"/>
</dbReference>
<protein>
    <submittedName>
        <fullName evidence="5">FAD-binding protein</fullName>
    </submittedName>
</protein>
<evidence type="ECO:0000256" key="3">
    <source>
        <dbReference type="ARBA" id="ARBA00023002"/>
    </source>
</evidence>
<evidence type="ECO:0000256" key="2">
    <source>
        <dbReference type="ARBA" id="ARBA00022827"/>
    </source>
</evidence>
<dbReference type="PANTHER" id="PTHR43762:SF1">
    <property type="entry name" value="D-ARABINONO-1,4-LACTONE OXIDASE"/>
    <property type="match status" value="1"/>
</dbReference>
<dbReference type="Gene3D" id="3.30.465.10">
    <property type="match status" value="1"/>
</dbReference>
<dbReference type="InterPro" id="IPR007173">
    <property type="entry name" value="ALO_C"/>
</dbReference>